<dbReference type="AlphaFoldDB" id="A0A2G8S4R5"/>
<protein>
    <submittedName>
        <fullName evidence="2">Uncharacterized protein</fullName>
    </submittedName>
</protein>
<name>A0A2G8S4R5_9APHY</name>
<dbReference type="OrthoDB" id="2794493at2759"/>
<reference evidence="2 3" key="1">
    <citation type="journal article" date="2015" name="Sci. Rep.">
        <title>Chromosome-level genome map provides insights into diverse defense mechanisms in the medicinal fungus Ganoderma sinense.</title>
        <authorList>
            <person name="Zhu Y."/>
            <person name="Xu J."/>
            <person name="Sun C."/>
            <person name="Zhou S."/>
            <person name="Xu H."/>
            <person name="Nelson D.R."/>
            <person name="Qian J."/>
            <person name="Song J."/>
            <person name="Luo H."/>
            <person name="Xiang L."/>
            <person name="Li Y."/>
            <person name="Xu Z."/>
            <person name="Ji A."/>
            <person name="Wang L."/>
            <person name="Lu S."/>
            <person name="Hayward A."/>
            <person name="Sun W."/>
            <person name="Li X."/>
            <person name="Schwartz D.C."/>
            <person name="Wang Y."/>
            <person name="Chen S."/>
        </authorList>
    </citation>
    <scope>NUCLEOTIDE SEQUENCE [LARGE SCALE GENOMIC DNA]</scope>
    <source>
        <strain evidence="2 3">ZZ0214-1</strain>
    </source>
</reference>
<comment type="caution">
    <text evidence="2">The sequence shown here is derived from an EMBL/GenBank/DDBJ whole genome shotgun (WGS) entry which is preliminary data.</text>
</comment>
<dbReference type="EMBL" id="AYKW01000023">
    <property type="protein sequence ID" value="PIL28717.1"/>
    <property type="molecule type" value="Genomic_DNA"/>
</dbReference>
<gene>
    <name evidence="2" type="ORF">GSI_08761</name>
</gene>
<evidence type="ECO:0000313" key="2">
    <source>
        <dbReference type="EMBL" id="PIL28717.1"/>
    </source>
</evidence>
<proteinExistence type="predicted"/>
<organism evidence="2 3">
    <name type="scientific">Ganoderma sinense ZZ0214-1</name>
    <dbReference type="NCBI Taxonomy" id="1077348"/>
    <lineage>
        <taxon>Eukaryota</taxon>
        <taxon>Fungi</taxon>
        <taxon>Dikarya</taxon>
        <taxon>Basidiomycota</taxon>
        <taxon>Agaricomycotina</taxon>
        <taxon>Agaricomycetes</taxon>
        <taxon>Polyporales</taxon>
        <taxon>Polyporaceae</taxon>
        <taxon>Ganoderma</taxon>
    </lineage>
</organism>
<sequence>MSGVDRRPPHIYNPADSEYSAALDETKQNPNLHFQVDIPQGEKSRQQLMPQYNPNVYPHPEGTPQPLPPYFGVHPQAEAGQVAACYNTPVYPYVAETHQQPPMHDHIYSQRETSQVAAHYAVYPQAKGSNQQLAVYYDLDSHVEAGQVATHYDHAVYGYSGETDQQPPADHRVEASQIAAHYDQLAHRQNELATDYGVYPQAGGGEVATRYDHPMYIQATETTPVHDRPYLEDEAYQGAARFNPATHQQDDTGRQDVSLPSQQYLTNLHVGSYNNSLKVENIEAPAPLKVEDNLMVTWTNAGESLPADTFFTEETEVTLSSTGYDPQYYMDCGQLNPPLDSHLPFTHGFTEQAPLQAPTLTWAEPNGVLLDFEENAATGTSSGQGNATGYVESNMPVDVQVENETAYLHSSNHGQQGSHSQPDPGGGNVEFALMMLNGMQKIDNTLSQLQENQKQFQNQLMATVQSFTNEVLTLKTSLGSAPRHKIQGMRQGRPSNGEDLTQAMDIASLDSSPEEAQFQQLLSVLKKPKKNLTAAELRIKNQWNRLRSCVRNYTAMVLGVDDDDSLYESQPTLTKEQVEDYGRDKDRSAASIFNDGRVHIDFERSWKKFNFNKEVRKVIIMRFLSAVQSGMYRNPPISPQFLGEFWVGNALDGRITTLRRIWRQGKNPLTEEQKREAARKAAMSSRRKTLLDSRILAVDRRKLLRRHNCLLEMLSPCHMSGDETDGNVKTHPRTFRIINTKYDWENPDGRRAVPGNEPRVRYETRESKLVNNPAPQGLWRNCYDPGWMGRQKEVFVDELCVIDEDYDFTIIDEDNIVVNNQEEGMLHVE</sequence>
<keyword evidence="3" id="KW-1185">Reference proteome</keyword>
<feature type="compositionally biased region" description="Low complexity" evidence="1">
    <location>
        <begin position="409"/>
        <end position="421"/>
    </location>
</feature>
<evidence type="ECO:0000256" key="1">
    <source>
        <dbReference type="SAM" id="MobiDB-lite"/>
    </source>
</evidence>
<evidence type="ECO:0000313" key="3">
    <source>
        <dbReference type="Proteomes" id="UP000230002"/>
    </source>
</evidence>
<accession>A0A2G8S4R5</accession>
<dbReference type="Proteomes" id="UP000230002">
    <property type="component" value="Unassembled WGS sequence"/>
</dbReference>
<feature type="region of interest" description="Disordered" evidence="1">
    <location>
        <begin position="409"/>
        <end position="429"/>
    </location>
</feature>